<name>A0A2C9V2R7_MANES</name>
<sequence length="37" mass="4326">MSLLHDFQKGKNKNSALEVICSSLQELFLFPQWPGYR</sequence>
<dbReference type="EMBL" id="CM004396">
    <property type="protein sequence ID" value="OAY38538.1"/>
    <property type="molecule type" value="Genomic_DNA"/>
</dbReference>
<protein>
    <submittedName>
        <fullName evidence="1">Uncharacterized protein</fullName>
    </submittedName>
</protein>
<evidence type="ECO:0000313" key="1">
    <source>
        <dbReference type="EMBL" id="OAY38538.1"/>
    </source>
</evidence>
<reference evidence="1" key="1">
    <citation type="submission" date="2016-02" db="EMBL/GenBank/DDBJ databases">
        <title>WGS assembly of Manihot esculenta.</title>
        <authorList>
            <person name="Bredeson J.V."/>
            <person name="Prochnik S.E."/>
            <person name="Lyons J.B."/>
            <person name="Schmutz J."/>
            <person name="Grimwood J."/>
            <person name="Vrebalov J."/>
            <person name="Bart R.S."/>
            <person name="Amuge T."/>
            <person name="Ferguson M.E."/>
            <person name="Green R."/>
            <person name="Putnam N."/>
            <person name="Stites J."/>
            <person name="Rounsley S."/>
            <person name="Rokhsar D.S."/>
        </authorList>
    </citation>
    <scope>NUCLEOTIDE SEQUENCE [LARGE SCALE GENOMIC DNA]</scope>
    <source>
        <tissue evidence="1">Leaf</tissue>
    </source>
</reference>
<proteinExistence type="predicted"/>
<accession>A0A2C9V2R7</accession>
<organism evidence="1">
    <name type="scientific">Manihot esculenta</name>
    <name type="common">Cassava</name>
    <name type="synonym">Jatropha manihot</name>
    <dbReference type="NCBI Taxonomy" id="3983"/>
    <lineage>
        <taxon>Eukaryota</taxon>
        <taxon>Viridiplantae</taxon>
        <taxon>Streptophyta</taxon>
        <taxon>Embryophyta</taxon>
        <taxon>Tracheophyta</taxon>
        <taxon>Spermatophyta</taxon>
        <taxon>Magnoliopsida</taxon>
        <taxon>eudicotyledons</taxon>
        <taxon>Gunneridae</taxon>
        <taxon>Pentapetalae</taxon>
        <taxon>rosids</taxon>
        <taxon>fabids</taxon>
        <taxon>Malpighiales</taxon>
        <taxon>Euphorbiaceae</taxon>
        <taxon>Crotonoideae</taxon>
        <taxon>Manihoteae</taxon>
        <taxon>Manihot</taxon>
    </lineage>
</organism>
<gene>
    <name evidence="1" type="ORF">MANES_10G022700</name>
</gene>
<dbReference type="AlphaFoldDB" id="A0A2C9V2R7"/>